<comment type="caution">
    <text evidence="2">The sequence shown here is derived from an EMBL/GenBank/DDBJ whole genome shotgun (WGS) entry which is preliminary data.</text>
</comment>
<sequence length="106" mass="12156">MEATVGHLREVTSDEVNQDQILWRLPDQTKQQQGHGRRRAQMMFIRTRCYGDCLTRPSSMDAMMGHLREKVTSDDVHLDQMLWGLPDQTKQHEGHGGSPEGEGEPR</sequence>
<keyword evidence="3" id="KW-1185">Reference proteome</keyword>
<dbReference type="EMBL" id="JASSZA010000001">
    <property type="protein sequence ID" value="KAK2121136.1"/>
    <property type="molecule type" value="Genomic_DNA"/>
</dbReference>
<gene>
    <name evidence="2" type="ORF">P7K49_002522</name>
</gene>
<name>A0ABQ9WHK8_SAGOE</name>
<organism evidence="2 3">
    <name type="scientific">Saguinus oedipus</name>
    <name type="common">Cotton-top tamarin</name>
    <name type="synonym">Oedipomidas oedipus</name>
    <dbReference type="NCBI Taxonomy" id="9490"/>
    <lineage>
        <taxon>Eukaryota</taxon>
        <taxon>Metazoa</taxon>
        <taxon>Chordata</taxon>
        <taxon>Craniata</taxon>
        <taxon>Vertebrata</taxon>
        <taxon>Euteleostomi</taxon>
        <taxon>Mammalia</taxon>
        <taxon>Eutheria</taxon>
        <taxon>Euarchontoglires</taxon>
        <taxon>Primates</taxon>
        <taxon>Haplorrhini</taxon>
        <taxon>Platyrrhini</taxon>
        <taxon>Cebidae</taxon>
        <taxon>Callitrichinae</taxon>
        <taxon>Saguinus</taxon>
    </lineage>
</organism>
<protein>
    <submittedName>
        <fullName evidence="2">Uncharacterized protein</fullName>
    </submittedName>
</protein>
<evidence type="ECO:0000256" key="1">
    <source>
        <dbReference type="SAM" id="MobiDB-lite"/>
    </source>
</evidence>
<evidence type="ECO:0000313" key="3">
    <source>
        <dbReference type="Proteomes" id="UP001266305"/>
    </source>
</evidence>
<accession>A0ABQ9WHK8</accession>
<proteinExistence type="predicted"/>
<dbReference type="Proteomes" id="UP001266305">
    <property type="component" value="Unassembled WGS sequence"/>
</dbReference>
<feature type="region of interest" description="Disordered" evidence="1">
    <location>
        <begin position="83"/>
        <end position="106"/>
    </location>
</feature>
<evidence type="ECO:0000313" key="2">
    <source>
        <dbReference type="EMBL" id="KAK2121136.1"/>
    </source>
</evidence>
<reference evidence="2 3" key="1">
    <citation type="submission" date="2023-05" db="EMBL/GenBank/DDBJ databases">
        <title>B98-5 Cell Line De Novo Hybrid Assembly: An Optical Mapping Approach.</title>
        <authorList>
            <person name="Kananen K."/>
            <person name="Auerbach J.A."/>
            <person name="Kautto E."/>
            <person name="Blachly J.S."/>
        </authorList>
    </citation>
    <scope>NUCLEOTIDE SEQUENCE [LARGE SCALE GENOMIC DNA]</scope>
    <source>
        <strain evidence="2">B95-8</strain>
        <tissue evidence="2">Cell line</tissue>
    </source>
</reference>